<dbReference type="Proteomes" id="UP000593567">
    <property type="component" value="Unassembled WGS sequence"/>
</dbReference>
<dbReference type="GO" id="GO:0008017">
    <property type="term" value="F:microtubule binding"/>
    <property type="evidence" value="ECO:0007669"/>
    <property type="project" value="InterPro"/>
</dbReference>
<dbReference type="GO" id="GO:0007018">
    <property type="term" value="P:microtubule-based movement"/>
    <property type="evidence" value="ECO:0007669"/>
    <property type="project" value="InterPro"/>
</dbReference>
<evidence type="ECO:0000256" key="8">
    <source>
        <dbReference type="ARBA" id="ARBA00023212"/>
    </source>
</evidence>
<proteinExistence type="inferred from homology"/>
<dbReference type="AlphaFoldDB" id="A0A7J7IXL1"/>
<evidence type="ECO:0000256" key="6">
    <source>
        <dbReference type="ARBA" id="ARBA00023054"/>
    </source>
</evidence>
<gene>
    <name evidence="11" type="ORF">EB796_023059</name>
</gene>
<sequence length="177" mass="19526">MSESVKVIVRCRPINTREKDLKCKCVVSMNGAKGQCSIVNPADEKAPPKTFTFDGAYFVDSTTENIYADIAYPLVEGVTEGYNGTIFAYGQTGCGKSFSMQGITDPASQRGIIPRAFDHIFETISVTEGCRFLVHASYLEIYNEDVRDLLGKDAKQKLDLKEHPEKGVYVSAVPKVQ</sequence>
<dbReference type="InterPro" id="IPR027417">
    <property type="entry name" value="P-loop_NTPase"/>
</dbReference>
<dbReference type="InterPro" id="IPR036961">
    <property type="entry name" value="Kinesin_motor_dom_sf"/>
</dbReference>
<accession>A0A7J7IXL1</accession>
<evidence type="ECO:0000256" key="1">
    <source>
        <dbReference type="ARBA" id="ARBA00004245"/>
    </source>
</evidence>
<dbReference type="Gene3D" id="3.40.850.10">
    <property type="entry name" value="Kinesin motor domain"/>
    <property type="match status" value="1"/>
</dbReference>
<evidence type="ECO:0000256" key="9">
    <source>
        <dbReference type="PROSITE-ProRule" id="PRU00283"/>
    </source>
</evidence>
<evidence type="ECO:0000256" key="5">
    <source>
        <dbReference type="ARBA" id="ARBA00022840"/>
    </source>
</evidence>
<keyword evidence="7 9" id="KW-0505">Motor protein</keyword>
<evidence type="ECO:0000256" key="3">
    <source>
        <dbReference type="ARBA" id="ARBA00022701"/>
    </source>
</evidence>
<keyword evidence="12" id="KW-1185">Reference proteome</keyword>
<dbReference type="EMBL" id="VXIV02003287">
    <property type="protein sequence ID" value="KAF6018663.1"/>
    <property type="molecule type" value="Genomic_DNA"/>
</dbReference>
<feature type="domain" description="Kinesin motor" evidence="10">
    <location>
        <begin position="4"/>
        <end position="177"/>
    </location>
</feature>
<evidence type="ECO:0000313" key="12">
    <source>
        <dbReference type="Proteomes" id="UP000593567"/>
    </source>
</evidence>
<dbReference type="GO" id="GO:0003777">
    <property type="term" value="F:microtubule motor activity"/>
    <property type="evidence" value="ECO:0007669"/>
    <property type="project" value="InterPro"/>
</dbReference>
<keyword evidence="8" id="KW-0206">Cytoskeleton</keyword>
<comment type="caution">
    <text evidence="11">The sequence shown here is derived from an EMBL/GenBank/DDBJ whole genome shotgun (WGS) entry which is preliminary data.</text>
</comment>
<comment type="similarity">
    <text evidence="9">Belongs to the TRAFAC class myosin-kinesin ATPase superfamily. Kinesin family.</text>
</comment>
<keyword evidence="4 9" id="KW-0547">Nucleotide-binding</keyword>
<keyword evidence="6" id="KW-0175">Coiled coil</keyword>
<organism evidence="11 12">
    <name type="scientific">Bugula neritina</name>
    <name type="common">Brown bryozoan</name>
    <name type="synonym">Sertularia neritina</name>
    <dbReference type="NCBI Taxonomy" id="10212"/>
    <lineage>
        <taxon>Eukaryota</taxon>
        <taxon>Metazoa</taxon>
        <taxon>Spiralia</taxon>
        <taxon>Lophotrochozoa</taxon>
        <taxon>Bryozoa</taxon>
        <taxon>Gymnolaemata</taxon>
        <taxon>Cheilostomatida</taxon>
        <taxon>Flustrina</taxon>
        <taxon>Buguloidea</taxon>
        <taxon>Bugulidae</taxon>
        <taxon>Bugula</taxon>
    </lineage>
</organism>
<feature type="binding site" evidence="9">
    <location>
        <begin position="90"/>
        <end position="97"/>
    </location>
    <ligand>
        <name>ATP</name>
        <dbReference type="ChEBI" id="CHEBI:30616"/>
    </ligand>
</feature>
<evidence type="ECO:0000259" key="10">
    <source>
        <dbReference type="PROSITE" id="PS50067"/>
    </source>
</evidence>
<keyword evidence="2" id="KW-0963">Cytoplasm</keyword>
<dbReference type="GO" id="GO:0005874">
    <property type="term" value="C:microtubule"/>
    <property type="evidence" value="ECO:0007669"/>
    <property type="project" value="UniProtKB-KW"/>
</dbReference>
<dbReference type="SUPFAM" id="SSF52540">
    <property type="entry name" value="P-loop containing nucleoside triphosphate hydrolases"/>
    <property type="match status" value="1"/>
</dbReference>
<keyword evidence="5 9" id="KW-0067">ATP-binding</keyword>
<comment type="subcellular location">
    <subcellularLocation>
        <location evidence="1">Cytoplasm</location>
        <location evidence="1">Cytoskeleton</location>
    </subcellularLocation>
</comment>
<dbReference type="InterPro" id="IPR001752">
    <property type="entry name" value="Kinesin_motor_dom"/>
</dbReference>
<protein>
    <submittedName>
        <fullName evidence="11">KIF17</fullName>
    </submittedName>
</protein>
<dbReference type="PANTHER" id="PTHR47969">
    <property type="entry name" value="CHROMOSOME-ASSOCIATED KINESIN KIF4A-RELATED"/>
    <property type="match status" value="1"/>
</dbReference>
<evidence type="ECO:0000256" key="4">
    <source>
        <dbReference type="ARBA" id="ARBA00022741"/>
    </source>
</evidence>
<dbReference type="PROSITE" id="PS50067">
    <property type="entry name" value="KINESIN_MOTOR_2"/>
    <property type="match status" value="1"/>
</dbReference>
<dbReference type="GO" id="GO:0005524">
    <property type="term" value="F:ATP binding"/>
    <property type="evidence" value="ECO:0007669"/>
    <property type="project" value="UniProtKB-UniRule"/>
</dbReference>
<dbReference type="SMART" id="SM00129">
    <property type="entry name" value="KISc"/>
    <property type="match status" value="1"/>
</dbReference>
<dbReference type="OrthoDB" id="3176171at2759"/>
<dbReference type="InterPro" id="IPR027640">
    <property type="entry name" value="Kinesin-like_fam"/>
</dbReference>
<dbReference type="FunFam" id="3.40.850.10:FF:000287">
    <property type="entry name" value="Predicted protein"/>
    <property type="match status" value="1"/>
</dbReference>
<keyword evidence="3" id="KW-0493">Microtubule</keyword>
<name>A0A7J7IXL1_BUGNE</name>
<evidence type="ECO:0000313" key="11">
    <source>
        <dbReference type="EMBL" id="KAF6018663.1"/>
    </source>
</evidence>
<dbReference type="Pfam" id="PF00225">
    <property type="entry name" value="Kinesin"/>
    <property type="match status" value="1"/>
</dbReference>
<reference evidence="11" key="1">
    <citation type="submission" date="2020-06" db="EMBL/GenBank/DDBJ databases">
        <title>Draft genome of Bugula neritina, a colonial animal packing powerful symbionts and potential medicines.</title>
        <authorList>
            <person name="Rayko M."/>
        </authorList>
    </citation>
    <scope>NUCLEOTIDE SEQUENCE [LARGE SCALE GENOMIC DNA]</scope>
    <source>
        <strain evidence="11">Kwan_BN1</strain>
    </source>
</reference>
<evidence type="ECO:0000256" key="7">
    <source>
        <dbReference type="ARBA" id="ARBA00023175"/>
    </source>
</evidence>
<dbReference type="PANTHER" id="PTHR47969:SF21">
    <property type="entry name" value="KINESIN-LIKE PROTEIN"/>
    <property type="match status" value="1"/>
</dbReference>
<evidence type="ECO:0000256" key="2">
    <source>
        <dbReference type="ARBA" id="ARBA00022490"/>
    </source>
</evidence>